<sequence length="96" mass="10873">MGLWWHIGKVSVILPSCFEATRGLFRDGPRNSEPRSDDEDDTWAGTPSPNFRTTPTGGRLDTMYDLADRGLHAQRMFSGIRFRTSDPPIPRSRPCH</sequence>
<reference evidence="2 3" key="1">
    <citation type="journal article" date="2019" name="Sci. Rep.">
        <title>Orb-weaving spider Araneus ventricosus genome elucidates the spidroin gene catalogue.</title>
        <authorList>
            <person name="Kono N."/>
            <person name="Nakamura H."/>
            <person name="Ohtoshi R."/>
            <person name="Moran D.A.P."/>
            <person name="Shinohara A."/>
            <person name="Yoshida Y."/>
            <person name="Fujiwara M."/>
            <person name="Mori M."/>
            <person name="Tomita M."/>
            <person name="Arakawa K."/>
        </authorList>
    </citation>
    <scope>NUCLEOTIDE SEQUENCE [LARGE SCALE GENOMIC DNA]</scope>
</reference>
<dbReference type="Proteomes" id="UP000499080">
    <property type="component" value="Unassembled WGS sequence"/>
</dbReference>
<proteinExistence type="predicted"/>
<organism evidence="2 3">
    <name type="scientific">Araneus ventricosus</name>
    <name type="common">Orbweaver spider</name>
    <name type="synonym">Epeira ventricosa</name>
    <dbReference type="NCBI Taxonomy" id="182803"/>
    <lineage>
        <taxon>Eukaryota</taxon>
        <taxon>Metazoa</taxon>
        <taxon>Ecdysozoa</taxon>
        <taxon>Arthropoda</taxon>
        <taxon>Chelicerata</taxon>
        <taxon>Arachnida</taxon>
        <taxon>Araneae</taxon>
        <taxon>Araneomorphae</taxon>
        <taxon>Entelegynae</taxon>
        <taxon>Araneoidea</taxon>
        <taxon>Araneidae</taxon>
        <taxon>Araneus</taxon>
    </lineage>
</organism>
<comment type="caution">
    <text evidence="2">The sequence shown here is derived from an EMBL/GenBank/DDBJ whole genome shotgun (WGS) entry which is preliminary data.</text>
</comment>
<name>A0A4Y2FYZ3_ARAVE</name>
<evidence type="ECO:0000313" key="3">
    <source>
        <dbReference type="Proteomes" id="UP000499080"/>
    </source>
</evidence>
<dbReference type="EMBL" id="BGPR01001105">
    <property type="protein sequence ID" value="GBM45598.1"/>
    <property type="molecule type" value="Genomic_DNA"/>
</dbReference>
<evidence type="ECO:0000313" key="2">
    <source>
        <dbReference type="EMBL" id="GBM45598.1"/>
    </source>
</evidence>
<dbReference type="AlphaFoldDB" id="A0A4Y2FYZ3"/>
<keyword evidence="3" id="KW-1185">Reference proteome</keyword>
<accession>A0A4Y2FYZ3</accession>
<feature type="compositionally biased region" description="Basic and acidic residues" evidence="1">
    <location>
        <begin position="24"/>
        <end position="35"/>
    </location>
</feature>
<protein>
    <submittedName>
        <fullName evidence="2">Uncharacterized protein</fullName>
    </submittedName>
</protein>
<gene>
    <name evidence="2" type="ORF">AVEN_86539_1</name>
</gene>
<feature type="region of interest" description="Disordered" evidence="1">
    <location>
        <begin position="24"/>
        <end position="59"/>
    </location>
</feature>
<feature type="compositionally biased region" description="Polar residues" evidence="1">
    <location>
        <begin position="45"/>
        <end position="56"/>
    </location>
</feature>
<evidence type="ECO:0000256" key="1">
    <source>
        <dbReference type="SAM" id="MobiDB-lite"/>
    </source>
</evidence>